<accession>A0A5C8P8G5</accession>
<dbReference type="EMBL" id="VDUZ01000089">
    <property type="protein sequence ID" value="TXL69300.1"/>
    <property type="molecule type" value="Genomic_DNA"/>
</dbReference>
<dbReference type="OrthoDB" id="7477898at2"/>
<dbReference type="RefSeq" id="WP_147852537.1">
    <property type="nucleotide sequence ID" value="NZ_VDUZ01000089.1"/>
</dbReference>
<dbReference type="AlphaFoldDB" id="A0A5C8P8G5"/>
<feature type="region of interest" description="Disordered" evidence="1">
    <location>
        <begin position="79"/>
        <end position="103"/>
    </location>
</feature>
<comment type="caution">
    <text evidence="2">The sequence shown here is derived from an EMBL/GenBank/DDBJ whole genome shotgun (WGS) entry which is preliminary data.</text>
</comment>
<protein>
    <submittedName>
        <fullName evidence="2">Uncharacterized protein</fullName>
    </submittedName>
</protein>
<reference evidence="2 3" key="1">
    <citation type="submission" date="2019-06" db="EMBL/GenBank/DDBJ databases">
        <title>New taxonomy in bacterial strain CC-CFT640, isolated from vineyard.</title>
        <authorList>
            <person name="Lin S.-Y."/>
            <person name="Tsai C.-F."/>
            <person name="Young C.-C."/>
        </authorList>
    </citation>
    <scope>NUCLEOTIDE SEQUENCE [LARGE SCALE GENOMIC DNA]</scope>
    <source>
        <strain evidence="2 3">CC-CFT640</strain>
    </source>
</reference>
<name>A0A5C8P8G5_9HYPH</name>
<organism evidence="2 3">
    <name type="scientific">Vineibacter terrae</name>
    <dbReference type="NCBI Taxonomy" id="2586908"/>
    <lineage>
        <taxon>Bacteria</taxon>
        <taxon>Pseudomonadati</taxon>
        <taxon>Pseudomonadota</taxon>
        <taxon>Alphaproteobacteria</taxon>
        <taxon>Hyphomicrobiales</taxon>
        <taxon>Vineibacter</taxon>
    </lineage>
</organism>
<evidence type="ECO:0000313" key="2">
    <source>
        <dbReference type="EMBL" id="TXL69300.1"/>
    </source>
</evidence>
<proteinExistence type="predicted"/>
<evidence type="ECO:0000256" key="1">
    <source>
        <dbReference type="SAM" id="MobiDB-lite"/>
    </source>
</evidence>
<evidence type="ECO:0000313" key="3">
    <source>
        <dbReference type="Proteomes" id="UP000321638"/>
    </source>
</evidence>
<sequence>MTEIIGFPRAGTSFESAVLRFNHPIDVLSDSTLDRDAKRAILSAWASDAWAVPSIPPLRRPPGFTHPVAVDVILDALSRLDEPPDPRPGGAAARPARRTRAQSTLRRRLGRLTRRYLERHVFKPPGEIAAAARGI</sequence>
<gene>
    <name evidence="2" type="ORF">FHP25_39570</name>
</gene>
<dbReference type="Proteomes" id="UP000321638">
    <property type="component" value="Unassembled WGS sequence"/>
</dbReference>
<keyword evidence="3" id="KW-1185">Reference proteome</keyword>